<dbReference type="InterPro" id="IPR033121">
    <property type="entry name" value="PEPTIDASE_A1"/>
</dbReference>
<feature type="chain" id="PRO_5003775423" description="Peptidase A1 domain-containing protein" evidence="14">
    <location>
        <begin position="24"/>
        <end position="696"/>
    </location>
</feature>
<comment type="similarity">
    <text evidence="3">Belongs to the SPCS3 family.</text>
</comment>
<dbReference type="Pfam" id="PF14543">
    <property type="entry name" value="TAXi_N"/>
    <property type="match status" value="2"/>
</dbReference>
<dbReference type="InterPro" id="IPR032799">
    <property type="entry name" value="TAXi_C"/>
</dbReference>
<protein>
    <recommendedName>
        <fullName evidence="15">Peptidase A1 domain-containing protein</fullName>
    </recommendedName>
</protein>
<feature type="signal peptide" evidence="14">
    <location>
        <begin position="1"/>
        <end position="23"/>
    </location>
</feature>
<keyword evidence="8" id="KW-0256">Endoplasmic reticulum</keyword>
<evidence type="ECO:0000256" key="5">
    <source>
        <dbReference type="ARBA" id="ARBA00022692"/>
    </source>
</evidence>
<dbReference type="Pfam" id="PF04573">
    <property type="entry name" value="SPC22"/>
    <property type="match status" value="1"/>
</dbReference>
<comment type="similarity">
    <text evidence="2">Belongs to the peptidase A1 family.</text>
</comment>
<dbReference type="Proteomes" id="UP000006038">
    <property type="component" value="Chromosome 9"/>
</dbReference>
<dbReference type="Gramene" id="OB09G25820.1">
    <property type="protein sequence ID" value="OB09G25820.1"/>
    <property type="gene ID" value="OB09G25820"/>
</dbReference>
<dbReference type="PANTHER" id="PTHR47967:SF27">
    <property type="entry name" value="OS07G0533600 PROTEIN"/>
    <property type="match status" value="1"/>
</dbReference>
<dbReference type="eggNOG" id="KOG3372">
    <property type="taxonomic scope" value="Eukaryota"/>
</dbReference>
<keyword evidence="4" id="KW-0645">Protease</keyword>
<proteinExistence type="inferred from homology"/>
<keyword evidence="11" id="KW-0472">Membrane</keyword>
<evidence type="ECO:0000313" key="17">
    <source>
        <dbReference type="Proteomes" id="UP000006038"/>
    </source>
</evidence>
<evidence type="ECO:0000256" key="13">
    <source>
        <dbReference type="SAM" id="MobiDB-lite"/>
    </source>
</evidence>
<dbReference type="Pfam" id="PF14541">
    <property type="entry name" value="TAXi_C"/>
    <property type="match status" value="1"/>
</dbReference>
<evidence type="ECO:0000256" key="10">
    <source>
        <dbReference type="ARBA" id="ARBA00022989"/>
    </source>
</evidence>
<keyword evidence="6" id="KW-0064">Aspartyl protease</keyword>
<feature type="compositionally biased region" description="Basic and acidic residues" evidence="13">
    <location>
        <begin position="450"/>
        <end position="483"/>
    </location>
</feature>
<sequence>MAANNKLPLIFALLFSVPLISFAARVPSPVAGRGAGHSLDDIGRGIFHWIKERRNHSYEGQFNGGHWGYLSSSSGGAAVQEDHIAPHLLLGIGTPAVNLPLVFDTTSDLLWTQCHPCLDCVPQAGHIYDPSKSKTFANLTKHYNYSYSEEAFTSGYLATETFAMGDATVPNITFGCGTRNQGYYDNVAGVVGLGRGGAVSLLSQLGFDRFSYCFSSSDAPGSSYVSLGGSGELANNNTLAASTPMVADPVLKSGYFVRLVGVTVGATRVAAGGAAAGGGLSLVIDSTSPATVLDEATYAQVRRELGAQLKPLKEANANANASANVGLNLCFQLAAGGGTAPPTPPPNVTLHFDGGADLVLLPANYLAEDSASGLLCLTMMAWKGVPVLGSLALMDTHVLYDLAKNVVSFQPLDCAARGDAKSAGPLSPTCGPDPSRDFSSSSPIAKNKQIFREKEKGGEREVNSSRRRRRGEENPGDLRDARRGSSGGGSGERMHSFGHRANAVATFAVTILAAMCFAASFSDQFNSPSPTASVKILNINWFQKEANGNDEVSMTLNISADLSSLFTWNTKQVFVFVAAEYETPQNALNQVSLWDGIIPSKEHAKFLIHTTNKYRFIDQGSNLKGKDFNLTMHWHIMPKTGKMFADKIVMTVIIAGRRHGRRFGSINIAYAKLFLLILPKHKLGKITWVEDATVTV</sequence>
<keyword evidence="5" id="KW-0812">Transmembrane</keyword>
<dbReference type="PROSITE" id="PS51767">
    <property type="entry name" value="PEPTIDASE_A1"/>
    <property type="match status" value="1"/>
</dbReference>
<evidence type="ECO:0000259" key="15">
    <source>
        <dbReference type="PROSITE" id="PS51767"/>
    </source>
</evidence>
<dbReference type="InterPro" id="IPR051708">
    <property type="entry name" value="Plant_Aspart_Prot_A1"/>
</dbReference>
<evidence type="ECO:0000256" key="6">
    <source>
        <dbReference type="ARBA" id="ARBA00022750"/>
    </source>
</evidence>
<dbReference type="STRING" id="4533.J3N003"/>
<evidence type="ECO:0000256" key="4">
    <source>
        <dbReference type="ARBA" id="ARBA00022670"/>
    </source>
</evidence>
<keyword evidence="14" id="KW-0732">Signal</keyword>
<dbReference type="AlphaFoldDB" id="J3N003"/>
<evidence type="ECO:0000256" key="12">
    <source>
        <dbReference type="ARBA" id="ARBA00023180"/>
    </source>
</evidence>
<feature type="region of interest" description="Disordered" evidence="13">
    <location>
        <begin position="418"/>
        <end position="494"/>
    </location>
</feature>
<dbReference type="GO" id="GO:0005576">
    <property type="term" value="C:extracellular region"/>
    <property type="evidence" value="ECO:0007669"/>
    <property type="project" value="TreeGrafter"/>
</dbReference>
<dbReference type="InterPro" id="IPR032861">
    <property type="entry name" value="TAXi_N"/>
</dbReference>
<dbReference type="InterPro" id="IPR034161">
    <property type="entry name" value="Pepsin-like_plant"/>
</dbReference>
<keyword evidence="9" id="KW-0735">Signal-anchor</keyword>
<dbReference type="InterPro" id="IPR021109">
    <property type="entry name" value="Peptidase_aspartic_dom_sf"/>
</dbReference>
<evidence type="ECO:0000256" key="1">
    <source>
        <dbReference type="ARBA" id="ARBA00004648"/>
    </source>
</evidence>
<dbReference type="InterPro" id="IPR007653">
    <property type="entry name" value="SPC3"/>
</dbReference>
<evidence type="ECO:0000256" key="7">
    <source>
        <dbReference type="ARBA" id="ARBA00022801"/>
    </source>
</evidence>
<evidence type="ECO:0000256" key="8">
    <source>
        <dbReference type="ARBA" id="ARBA00022824"/>
    </source>
</evidence>
<evidence type="ECO:0000256" key="14">
    <source>
        <dbReference type="SAM" id="SignalP"/>
    </source>
</evidence>
<dbReference type="Gene3D" id="2.40.70.10">
    <property type="entry name" value="Acid Proteases"/>
    <property type="match status" value="2"/>
</dbReference>
<dbReference type="GO" id="GO:0006465">
    <property type="term" value="P:signal peptide processing"/>
    <property type="evidence" value="ECO:0007669"/>
    <property type="project" value="InterPro"/>
</dbReference>
<keyword evidence="10" id="KW-1133">Transmembrane helix</keyword>
<evidence type="ECO:0000256" key="3">
    <source>
        <dbReference type="ARBA" id="ARBA00009289"/>
    </source>
</evidence>
<keyword evidence="7" id="KW-0378">Hydrolase</keyword>
<comment type="subcellular location">
    <subcellularLocation>
        <location evidence="1">Endoplasmic reticulum membrane</location>
        <topology evidence="1">Single-pass type II membrane protein</topology>
    </subcellularLocation>
</comment>
<keyword evidence="17" id="KW-1185">Reference proteome</keyword>
<name>J3N003_ORYBR</name>
<dbReference type="GO" id="GO:0004190">
    <property type="term" value="F:aspartic-type endopeptidase activity"/>
    <property type="evidence" value="ECO:0007669"/>
    <property type="project" value="UniProtKB-KW"/>
</dbReference>
<reference evidence="16" key="2">
    <citation type="submission" date="2013-04" db="UniProtKB">
        <authorList>
            <consortium name="EnsemblPlants"/>
        </authorList>
    </citation>
    <scope>IDENTIFICATION</scope>
</reference>
<dbReference type="EnsemblPlants" id="OB09G25820.1">
    <property type="protein sequence ID" value="OB09G25820.1"/>
    <property type="gene ID" value="OB09G25820"/>
</dbReference>
<evidence type="ECO:0000256" key="11">
    <source>
        <dbReference type="ARBA" id="ARBA00023136"/>
    </source>
</evidence>
<dbReference type="CDD" id="cd05476">
    <property type="entry name" value="pepsin_A_like_plant"/>
    <property type="match status" value="1"/>
</dbReference>
<dbReference type="HOGENOM" id="CLU_396082_0_0_1"/>
<keyword evidence="12" id="KW-0325">Glycoprotein</keyword>
<evidence type="ECO:0000313" key="16">
    <source>
        <dbReference type="EnsemblPlants" id="OB09G25820.1"/>
    </source>
</evidence>
<dbReference type="SUPFAM" id="SSF50630">
    <property type="entry name" value="Acid proteases"/>
    <property type="match status" value="1"/>
</dbReference>
<feature type="domain" description="Peptidase A1" evidence="15">
    <location>
        <begin position="86"/>
        <end position="410"/>
    </location>
</feature>
<reference evidence="16" key="1">
    <citation type="journal article" date="2013" name="Nat. Commun.">
        <title>Whole-genome sequencing of Oryza brachyantha reveals mechanisms underlying Oryza genome evolution.</title>
        <authorList>
            <person name="Chen J."/>
            <person name="Huang Q."/>
            <person name="Gao D."/>
            <person name="Wang J."/>
            <person name="Lang Y."/>
            <person name="Liu T."/>
            <person name="Li B."/>
            <person name="Bai Z."/>
            <person name="Luis Goicoechea J."/>
            <person name="Liang C."/>
            <person name="Chen C."/>
            <person name="Zhang W."/>
            <person name="Sun S."/>
            <person name="Liao Y."/>
            <person name="Zhang X."/>
            <person name="Yang L."/>
            <person name="Song C."/>
            <person name="Wang M."/>
            <person name="Shi J."/>
            <person name="Liu G."/>
            <person name="Liu J."/>
            <person name="Zhou H."/>
            <person name="Zhou W."/>
            <person name="Yu Q."/>
            <person name="An N."/>
            <person name="Chen Y."/>
            <person name="Cai Q."/>
            <person name="Wang B."/>
            <person name="Liu B."/>
            <person name="Min J."/>
            <person name="Huang Y."/>
            <person name="Wu H."/>
            <person name="Li Z."/>
            <person name="Zhang Y."/>
            <person name="Yin Y."/>
            <person name="Song W."/>
            <person name="Jiang J."/>
            <person name="Jackson S.A."/>
            <person name="Wing R.A."/>
            <person name="Wang J."/>
            <person name="Chen M."/>
        </authorList>
    </citation>
    <scope>NUCLEOTIDE SEQUENCE [LARGE SCALE GENOMIC DNA]</scope>
    <source>
        <strain evidence="16">cv. IRGC 101232</strain>
    </source>
</reference>
<evidence type="ECO:0000256" key="2">
    <source>
        <dbReference type="ARBA" id="ARBA00007447"/>
    </source>
</evidence>
<dbReference type="PANTHER" id="PTHR47967">
    <property type="entry name" value="OS07G0603500 PROTEIN-RELATED"/>
    <property type="match status" value="1"/>
</dbReference>
<evidence type="ECO:0000256" key="9">
    <source>
        <dbReference type="ARBA" id="ARBA00022968"/>
    </source>
</evidence>
<dbReference type="GO" id="GO:0005787">
    <property type="term" value="C:signal peptidase complex"/>
    <property type="evidence" value="ECO:0007669"/>
    <property type="project" value="InterPro"/>
</dbReference>
<organism evidence="16">
    <name type="scientific">Oryza brachyantha</name>
    <name type="common">malo sina</name>
    <dbReference type="NCBI Taxonomy" id="4533"/>
    <lineage>
        <taxon>Eukaryota</taxon>
        <taxon>Viridiplantae</taxon>
        <taxon>Streptophyta</taxon>
        <taxon>Embryophyta</taxon>
        <taxon>Tracheophyta</taxon>
        <taxon>Spermatophyta</taxon>
        <taxon>Magnoliopsida</taxon>
        <taxon>Liliopsida</taxon>
        <taxon>Poales</taxon>
        <taxon>Poaceae</taxon>
        <taxon>BOP clade</taxon>
        <taxon>Oryzoideae</taxon>
        <taxon>Oryzeae</taxon>
        <taxon>Oryzinae</taxon>
        <taxon>Oryza</taxon>
    </lineage>
</organism>
<accession>J3N003</accession>
<dbReference type="eggNOG" id="KOG1339">
    <property type="taxonomic scope" value="Eukaryota"/>
</dbReference>